<name>A0AAW9K3F1_CLOPF</name>
<reference evidence="2" key="1">
    <citation type="submission" date="2019-11" db="EMBL/GenBank/DDBJ databases">
        <title>Characterization of Clostridium perfringens isolates from swine manure treated agricultural soils.</title>
        <authorList>
            <person name="Wushke S.T."/>
        </authorList>
    </citation>
    <scope>NUCLEOTIDE SEQUENCE</scope>
    <source>
        <strain evidence="2">X62</strain>
    </source>
</reference>
<dbReference type="InterPro" id="IPR002145">
    <property type="entry name" value="CopG"/>
</dbReference>
<dbReference type="EMBL" id="WNUR01000018">
    <property type="protein sequence ID" value="MDZ7541395.1"/>
    <property type="molecule type" value="Genomic_DNA"/>
</dbReference>
<evidence type="ECO:0000259" key="1">
    <source>
        <dbReference type="Pfam" id="PF01402"/>
    </source>
</evidence>
<evidence type="ECO:0000313" key="3">
    <source>
        <dbReference type="Proteomes" id="UP001288944"/>
    </source>
</evidence>
<feature type="domain" description="Ribbon-helix-helix protein CopG" evidence="1">
    <location>
        <begin position="14"/>
        <end position="50"/>
    </location>
</feature>
<dbReference type="GO" id="GO:0006355">
    <property type="term" value="P:regulation of DNA-templated transcription"/>
    <property type="evidence" value="ECO:0007669"/>
    <property type="project" value="InterPro"/>
</dbReference>
<dbReference type="Pfam" id="PF01402">
    <property type="entry name" value="RHH_1"/>
    <property type="match status" value="1"/>
</dbReference>
<comment type="caution">
    <text evidence="2">The sequence shown here is derived from an EMBL/GenBank/DDBJ whole genome shotgun (WGS) entry which is preliminary data.</text>
</comment>
<proteinExistence type="predicted"/>
<accession>A0AAW9K3F1</accession>
<dbReference type="AlphaFoldDB" id="A0AAW9K3F1"/>
<organism evidence="2 3">
    <name type="scientific">Clostridium perfringens</name>
    <dbReference type="NCBI Taxonomy" id="1502"/>
    <lineage>
        <taxon>Bacteria</taxon>
        <taxon>Bacillati</taxon>
        <taxon>Bacillota</taxon>
        <taxon>Clostridia</taxon>
        <taxon>Eubacteriales</taxon>
        <taxon>Clostridiaceae</taxon>
        <taxon>Clostridium</taxon>
    </lineage>
</organism>
<dbReference type="Proteomes" id="UP001288944">
    <property type="component" value="Unassembled WGS sequence"/>
</dbReference>
<protein>
    <submittedName>
        <fullName evidence="2">Ribbon-helix-helix protein, CopG family</fullName>
    </submittedName>
</protein>
<sequence>MSTERSKVLKRIYKITFKVSSDEREAINELIKSKQCSLSDAIRESLREYYSLHGFEGSFDITANREIKKDRKWELY</sequence>
<evidence type="ECO:0000313" key="2">
    <source>
        <dbReference type="EMBL" id="MDZ7541395.1"/>
    </source>
</evidence>
<gene>
    <name evidence="2" type="ORF">GNF83_09015</name>
</gene>